<keyword evidence="4" id="KW-0560">Oxidoreductase</keyword>
<dbReference type="PANTHER" id="PTHR43400">
    <property type="entry name" value="FUMARATE REDUCTASE"/>
    <property type="match status" value="1"/>
</dbReference>
<evidence type="ECO:0000313" key="8">
    <source>
        <dbReference type="Proteomes" id="UP000236488"/>
    </source>
</evidence>
<dbReference type="Proteomes" id="UP000236488">
    <property type="component" value="Unassembled WGS sequence"/>
</dbReference>
<evidence type="ECO:0000256" key="1">
    <source>
        <dbReference type="ARBA" id="ARBA00001974"/>
    </source>
</evidence>
<keyword evidence="3" id="KW-0274">FAD</keyword>
<dbReference type="SUPFAM" id="SSF51905">
    <property type="entry name" value="FAD/NAD(P)-binding domain"/>
    <property type="match status" value="1"/>
</dbReference>
<dbReference type="SUPFAM" id="SSF56425">
    <property type="entry name" value="Succinate dehydrogenase/fumarate reductase flavoprotein, catalytic domain"/>
    <property type="match status" value="1"/>
</dbReference>
<dbReference type="GO" id="GO:0008202">
    <property type="term" value="P:steroid metabolic process"/>
    <property type="evidence" value="ECO:0007669"/>
    <property type="project" value="UniProtKB-ARBA"/>
</dbReference>
<dbReference type="Gene3D" id="3.90.700.10">
    <property type="entry name" value="Succinate dehydrogenase/fumarate reductase flavoprotein, catalytic domain"/>
    <property type="match status" value="1"/>
</dbReference>
<name>A0A2K2U5V2_9ACTN</name>
<comment type="caution">
    <text evidence="7">The sequence shown here is derived from an EMBL/GenBank/DDBJ whole genome shotgun (WGS) entry which is preliminary data.</text>
</comment>
<evidence type="ECO:0000256" key="4">
    <source>
        <dbReference type="ARBA" id="ARBA00023002"/>
    </source>
</evidence>
<proteinExistence type="predicted"/>
<dbReference type="Gene3D" id="3.50.50.60">
    <property type="entry name" value="FAD/NAD(P)-binding domain"/>
    <property type="match status" value="2"/>
</dbReference>
<evidence type="ECO:0000259" key="6">
    <source>
        <dbReference type="Pfam" id="PF00890"/>
    </source>
</evidence>
<dbReference type="GO" id="GO:0033765">
    <property type="term" value="F:steroid dehydrogenase activity, acting on the CH-CH group of donors"/>
    <property type="evidence" value="ECO:0007669"/>
    <property type="project" value="UniProtKB-ARBA"/>
</dbReference>
<accession>A0A2K2U5V2</accession>
<evidence type="ECO:0000256" key="2">
    <source>
        <dbReference type="ARBA" id="ARBA00022630"/>
    </source>
</evidence>
<dbReference type="AlphaFoldDB" id="A0A2K2U5V2"/>
<evidence type="ECO:0000256" key="5">
    <source>
        <dbReference type="SAM" id="MobiDB-lite"/>
    </source>
</evidence>
<keyword evidence="8" id="KW-1185">Reference proteome</keyword>
<organism evidence="7 8">
    <name type="scientific">Rubneribacter badeniensis</name>
    <dbReference type="NCBI Taxonomy" id="2070688"/>
    <lineage>
        <taxon>Bacteria</taxon>
        <taxon>Bacillati</taxon>
        <taxon>Actinomycetota</taxon>
        <taxon>Coriobacteriia</taxon>
        <taxon>Eggerthellales</taxon>
        <taxon>Eggerthellaceae</taxon>
        <taxon>Rubneribacter</taxon>
    </lineage>
</organism>
<feature type="region of interest" description="Disordered" evidence="5">
    <location>
        <begin position="1"/>
        <end position="24"/>
    </location>
</feature>
<reference evidence="7 8" key="1">
    <citation type="journal article" date="2018" name="Int. J. Syst. Evol. Microbiol.">
        <title>Rubneribacter badeniensis gen. nov., sp. nov. and Enteroscipio rubneri gen. nov., sp. nov., new members of the Eggerthellaceae isolated from human faeces.</title>
        <authorList>
            <person name="Danylec N."/>
            <person name="Gobl A."/>
            <person name="Stoll D.A."/>
            <person name="Hetzer B."/>
            <person name="Kulling S.E."/>
            <person name="Huch M."/>
        </authorList>
    </citation>
    <scope>NUCLEOTIDE SEQUENCE [LARGE SCALE GENOMIC DNA]</scope>
    <source>
        <strain evidence="7 8">ResAG-85</strain>
    </source>
</reference>
<dbReference type="Pfam" id="PF00890">
    <property type="entry name" value="FAD_binding_2"/>
    <property type="match status" value="1"/>
</dbReference>
<gene>
    <name evidence="7" type="ORF">C2L80_05070</name>
</gene>
<sequence length="589" mass="63597">MRVSSRCRMMRSASSSTRRTEPSTQTTCRRAVGAIGTITVSRKGIIMQRTNVTRRDLIKLGGLAAASAISATALASCAPSTPEEAAKAASATGSLEGMPSFLQAPEPITEFAETREYDVVVVGAGESGLSAVHAALEAGAKVACMQNISTVQTAGNMAAALDLDKTSEAGLKACLSFINYKSDWRSNPDLVEVWARNSQEALAWWEAEAAKGGVESKPYDYSIAYNGYEFFLHANTYFHVDGAHQAAAKVIGEALAAAGADFIFNTPCVQLHKEDSRVTGAIGRNADTDEYILAKASKGVILATGDYVGNREMLDFWAPDTKGLHQAIEFRDGSGLCAGMWAGAQMTAPCHTKMVHGEAAPVRFEMPFLFLDRHGERFMDEGCCRMGYLNEFTKGYLAEAGFEDSTAAKFFSIVPANWQDYYEQWDALAPYDISTNNAYRTVDPESWIKADTLEELAQAMIDYADEQPWSHELTVEAVVASIERYNELVAAGSDDDFGKRPEYLVPIEAPCYAVPRGANNIDAMLDGLEVDGNYQCLDADRMPIEGLFAVGNASGPFFGGANYPMDIEGLSIGRAITTGFVTGRYVAGL</sequence>
<keyword evidence="2" id="KW-0285">Flavoprotein</keyword>
<evidence type="ECO:0000256" key="3">
    <source>
        <dbReference type="ARBA" id="ARBA00022827"/>
    </source>
</evidence>
<protein>
    <submittedName>
        <fullName evidence="7">FAD-binding protein</fullName>
    </submittedName>
</protein>
<dbReference type="InterPro" id="IPR027477">
    <property type="entry name" value="Succ_DH/fumarate_Rdtase_cat_sf"/>
</dbReference>
<comment type="cofactor">
    <cofactor evidence="1">
        <name>FAD</name>
        <dbReference type="ChEBI" id="CHEBI:57692"/>
    </cofactor>
</comment>
<feature type="domain" description="FAD-dependent oxidoreductase 2 FAD-binding" evidence="6">
    <location>
        <begin position="118"/>
        <end position="562"/>
    </location>
</feature>
<dbReference type="InterPro" id="IPR003953">
    <property type="entry name" value="FAD-dep_OxRdtase_2_FAD-bd"/>
</dbReference>
<dbReference type="PANTHER" id="PTHR43400:SF10">
    <property type="entry name" value="3-OXOSTEROID 1-DEHYDROGENASE"/>
    <property type="match status" value="1"/>
</dbReference>
<evidence type="ECO:0000313" key="7">
    <source>
        <dbReference type="EMBL" id="PNV65715.1"/>
    </source>
</evidence>
<dbReference type="PROSITE" id="PS51318">
    <property type="entry name" value="TAT"/>
    <property type="match status" value="1"/>
</dbReference>
<dbReference type="EMBL" id="PPEL01000019">
    <property type="protein sequence ID" value="PNV65715.1"/>
    <property type="molecule type" value="Genomic_DNA"/>
</dbReference>
<dbReference type="InterPro" id="IPR036188">
    <property type="entry name" value="FAD/NAD-bd_sf"/>
</dbReference>
<dbReference type="InterPro" id="IPR050315">
    <property type="entry name" value="FAD-oxidoreductase_2"/>
</dbReference>
<dbReference type="InterPro" id="IPR006311">
    <property type="entry name" value="TAT_signal"/>
</dbReference>